<dbReference type="PANTHER" id="PTHR46211">
    <property type="entry name" value="GLYCEROPHOSPHORYL DIESTER PHOSPHODIESTERASE"/>
    <property type="match status" value="1"/>
</dbReference>
<dbReference type="CDD" id="cd08580">
    <property type="entry name" value="GDPD_Rv2277c_like"/>
    <property type="match status" value="1"/>
</dbReference>
<keyword evidence="2" id="KW-0378">Hydrolase</keyword>
<dbReference type="PANTHER" id="PTHR46211:SF10">
    <property type="entry name" value="EXPORTED PROTEIN"/>
    <property type="match status" value="1"/>
</dbReference>
<dbReference type="AlphaFoldDB" id="Q1LL93"/>
<reference evidence="3" key="1">
    <citation type="journal article" date="2010" name="PLoS ONE">
        <title>The complete genome sequence of Cupriavidus metallidurans strain CH34, a master survivalist in harsh and anthropogenic environments.</title>
        <authorList>
            <person name="Janssen P.J."/>
            <person name="Van Houdt R."/>
            <person name="Moors H."/>
            <person name="Monsieurs P."/>
            <person name="Morin N."/>
            <person name="Michaux A."/>
            <person name="Benotmane M.A."/>
            <person name="Leys N."/>
            <person name="Vallaeys T."/>
            <person name="Lapidus A."/>
            <person name="Monchy S."/>
            <person name="Medigue C."/>
            <person name="Taghavi S."/>
            <person name="McCorkle S."/>
            <person name="Dunn J."/>
            <person name="van der Lelie D."/>
            <person name="Mergeay M."/>
        </authorList>
    </citation>
    <scope>NUCLEOTIDE SEQUENCE [LARGE SCALE GENOMIC DNA]</scope>
    <source>
        <strain evidence="3">ATCC 43123 / DSM 2839 / NBRC 102507 / CH34</strain>
    </source>
</reference>
<dbReference type="HOGENOM" id="CLU_030006_0_0_4"/>
<dbReference type="EMBL" id="CP000352">
    <property type="protein sequence ID" value="ABF09083.1"/>
    <property type="molecule type" value="Genomic_DNA"/>
</dbReference>
<keyword evidence="3" id="KW-1185">Reference proteome</keyword>
<dbReference type="PROSITE" id="PS51704">
    <property type="entry name" value="GP_PDE"/>
    <property type="match status" value="1"/>
</dbReference>
<organism evidence="2 3">
    <name type="scientific">Cupriavidus metallidurans (strain ATCC 43123 / DSM 2839 / NBRC 102507 / CH34)</name>
    <name type="common">Ralstonia metallidurans</name>
    <dbReference type="NCBI Taxonomy" id="266264"/>
    <lineage>
        <taxon>Bacteria</taxon>
        <taxon>Pseudomonadati</taxon>
        <taxon>Pseudomonadota</taxon>
        <taxon>Betaproteobacteria</taxon>
        <taxon>Burkholderiales</taxon>
        <taxon>Burkholderiaceae</taxon>
        <taxon>Cupriavidus</taxon>
    </lineage>
</organism>
<dbReference type="InterPro" id="IPR017946">
    <property type="entry name" value="PLC-like_Pdiesterase_TIM-brl"/>
</dbReference>
<dbReference type="KEGG" id="rme:Rmet_2204"/>
<dbReference type="STRING" id="266264.Rmet_2204"/>
<dbReference type="Gene3D" id="3.20.20.190">
    <property type="entry name" value="Phosphatidylinositol (PI) phosphodiesterase"/>
    <property type="match status" value="1"/>
</dbReference>
<dbReference type="SUPFAM" id="SSF51695">
    <property type="entry name" value="PLC-like phosphodiesterases"/>
    <property type="match status" value="1"/>
</dbReference>
<evidence type="ECO:0000313" key="3">
    <source>
        <dbReference type="Proteomes" id="UP000002429"/>
    </source>
</evidence>
<dbReference type="EC" id="3.1.4.46" evidence="2"/>
<feature type="domain" description="GP-PDE" evidence="1">
    <location>
        <begin position="65"/>
        <end position="337"/>
    </location>
</feature>
<dbReference type="eggNOG" id="COG0584">
    <property type="taxonomic scope" value="Bacteria"/>
</dbReference>
<gene>
    <name evidence="2" type="ordered locus">Rmet_2204</name>
</gene>
<evidence type="ECO:0000259" key="1">
    <source>
        <dbReference type="PROSITE" id="PS51704"/>
    </source>
</evidence>
<dbReference type="GO" id="GO:0008889">
    <property type="term" value="F:glycerophosphodiester phosphodiesterase activity"/>
    <property type="evidence" value="ECO:0007669"/>
    <property type="project" value="UniProtKB-EC"/>
</dbReference>
<dbReference type="Proteomes" id="UP000002429">
    <property type="component" value="Chromosome"/>
</dbReference>
<sequence length="349" mass="37741">MPPSCKLMGIKNVVGEGWQKGSLIHHWNCPMSFPKTVCCLPILLACLGASCERAQDDDEPDYPLPKLVAHRGGTADRPENTLVAIESALRQRADMIWLSVQTSLDGVPVLYRPSDLSSLTNGSGKVADFSAATLATLNAGWSFAEMGSDGVKRYPYRDSPVGIPTLQQALRAIPANVPIILDMKSMPASAQTAAVAAVLDAESAWSRVLIYSTEADYQNTFAAWPRARLAEARDVTRRRLVSATLGQRCDAPSVSGVWAGFEMRRNVDVVETFTLGEGHSPVQAVLWTKASVHCYRSKVSANLVAFGVNDQADYCEAKRLGLDAVMVDSPEKMAGIRTQVETNPASCNQ</sequence>
<protein>
    <submittedName>
        <fullName evidence="2">Glycerophosphoryl diester phosphodiesterase family protein</fullName>
        <ecNumber evidence="2">3.1.4.46</ecNumber>
    </submittedName>
</protein>
<proteinExistence type="predicted"/>
<dbReference type="InterPro" id="IPR030395">
    <property type="entry name" value="GP_PDE_dom"/>
</dbReference>
<dbReference type="GO" id="GO:0006629">
    <property type="term" value="P:lipid metabolic process"/>
    <property type="evidence" value="ECO:0007669"/>
    <property type="project" value="InterPro"/>
</dbReference>
<evidence type="ECO:0000313" key="2">
    <source>
        <dbReference type="EMBL" id="ABF09083.1"/>
    </source>
</evidence>
<name>Q1LL93_CUPMC</name>
<dbReference type="Pfam" id="PF03009">
    <property type="entry name" value="GDPD"/>
    <property type="match status" value="1"/>
</dbReference>
<accession>Q1LL93</accession>